<dbReference type="KEGG" id="sphv:F9278_36190"/>
<evidence type="ECO:0000313" key="2">
    <source>
        <dbReference type="Proteomes" id="UP000327294"/>
    </source>
</evidence>
<keyword evidence="2" id="KW-1185">Reference proteome</keyword>
<accession>A0A5P8KCH1</accession>
<protein>
    <recommendedName>
        <fullName evidence="3">Head-to-tail adaptor</fullName>
    </recommendedName>
</protein>
<name>A0A5P8KCH1_9ACTN</name>
<dbReference type="Proteomes" id="UP000327294">
    <property type="component" value="Chromosome"/>
</dbReference>
<dbReference type="RefSeq" id="WP_152172051.1">
    <property type="nucleotide sequence ID" value="NZ_CP045096.1"/>
</dbReference>
<organism evidence="1 2">
    <name type="scientific">Streptomyces phaeolivaceus</name>
    <dbReference type="NCBI Taxonomy" id="2653200"/>
    <lineage>
        <taxon>Bacteria</taxon>
        <taxon>Bacillati</taxon>
        <taxon>Actinomycetota</taxon>
        <taxon>Actinomycetes</taxon>
        <taxon>Kitasatosporales</taxon>
        <taxon>Streptomycetaceae</taxon>
        <taxon>Streptomyces</taxon>
    </lineage>
</organism>
<evidence type="ECO:0000313" key="1">
    <source>
        <dbReference type="EMBL" id="QFR00721.1"/>
    </source>
</evidence>
<dbReference type="AlphaFoldDB" id="A0A5P8KCH1"/>
<gene>
    <name evidence="1" type="ORF">F9278_36190</name>
</gene>
<proteinExistence type="predicted"/>
<sequence>MALDPLATVADLQARGLTVAPEEEALAGTFLEEASAAVREAAGVPISETTSTVTLEAPDNSPWLTLPGPPIQSVSAVTIDGWTVTDYKLRSHQLWRPGGWQLGSEPSEVQLTQLHGLPTVPADLVGLVCRIAAAVLVHHRAQPDGEGLAAKDIRSERIGDYAVSYGDSGRITDIELPEYLREQLAARFGGGVAVVRSR</sequence>
<evidence type="ECO:0008006" key="3">
    <source>
        <dbReference type="Google" id="ProtNLM"/>
    </source>
</evidence>
<dbReference type="EMBL" id="CP045096">
    <property type="protein sequence ID" value="QFR00721.1"/>
    <property type="molecule type" value="Genomic_DNA"/>
</dbReference>
<reference evidence="1 2" key="1">
    <citation type="submission" date="2019-10" db="EMBL/GenBank/DDBJ databases">
        <title>Streptomyces sp. strain GY16 isolated from leaves of Broussonetia papyrifera.</title>
        <authorList>
            <person name="Mo P."/>
        </authorList>
    </citation>
    <scope>NUCLEOTIDE SEQUENCE [LARGE SCALE GENOMIC DNA]</scope>
    <source>
        <strain evidence="1 2">GY16</strain>
    </source>
</reference>